<protein>
    <submittedName>
        <fullName evidence="1">Uncharacterized protein</fullName>
    </submittedName>
</protein>
<accession>A0ABZ2LJP4</accession>
<evidence type="ECO:0000313" key="1">
    <source>
        <dbReference type="EMBL" id="WXB11167.1"/>
    </source>
</evidence>
<dbReference type="RefSeq" id="WP_394820782.1">
    <property type="nucleotide sequence ID" value="NZ_CP089984.1"/>
</dbReference>
<dbReference type="EMBL" id="CP089984">
    <property type="protein sequence ID" value="WXB11167.1"/>
    <property type="molecule type" value="Genomic_DNA"/>
</dbReference>
<evidence type="ECO:0000313" key="2">
    <source>
        <dbReference type="Proteomes" id="UP001370348"/>
    </source>
</evidence>
<proteinExistence type="predicted"/>
<gene>
    <name evidence="1" type="ORF">LZC94_25235</name>
</gene>
<organism evidence="1 2">
    <name type="scientific">Pendulispora albinea</name>
    <dbReference type="NCBI Taxonomy" id="2741071"/>
    <lineage>
        <taxon>Bacteria</taxon>
        <taxon>Pseudomonadati</taxon>
        <taxon>Myxococcota</taxon>
        <taxon>Myxococcia</taxon>
        <taxon>Myxococcales</taxon>
        <taxon>Sorangiineae</taxon>
        <taxon>Pendulisporaceae</taxon>
        <taxon>Pendulispora</taxon>
    </lineage>
</organism>
<sequence>MDAGGAIVTDDGGVEDAAPSVDSGLRFIGSRLSFSTAKTDIVALCPAEAQTGDLLVAAWIIRTSGTPGYIIPPSWGTLGTAHSDTSFPLWVGHHTLESADIPESGSDIKWKFPFHDIAAHSVVQVLAFRATARLQPVKPVRVDTMVATIDGASGRLTRGNIGTQGQTIGLFVVSGSGENMRFSENLPGLLRDESNPNLAVYRTGGVFPKNATIPGPTVTFAASPDASMMAWASLGVVDVTP</sequence>
<keyword evidence="2" id="KW-1185">Reference proteome</keyword>
<dbReference type="Proteomes" id="UP001370348">
    <property type="component" value="Chromosome"/>
</dbReference>
<reference evidence="1 2" key="1">
    <citation type="submission" date="2021-12" db="EMBL/GenBank/DDBJ databases">
        <title>Discovery of the Pendulisporaceae a myxobacterial family with distinct sporulation behavior and unique specialized metabolism.</title>
        <authorList>
            <person name="Garcia R."/>
            <person name="Popoff A."/>
            <person name="Bader C.D."/>
            <person name="Loehr J."/>
            <person name="Walesch S."/>
            <person name="Walt C."/>
            <person name="Boldt J."/>
            <person name="Bunk B."/>
            <person name="Haeckl F.J.F.P.J."/>
            <person name="Gunesch A.P."/>
            <person name="Birkelbach J."/>
            <person name="Nuebel U."/>
            <person name="Pietschmann T."/>
            <person name="Bach T."/>
            <person name="Mueller R."/>
        </authorList>
    </citation>
    <scope>NUCLEOTIDE SEQUENCE [LARGE SCALE GENOMIC DNA]</scope>
    <source>
        <strain evidence="1 2">MSr11954</strain>
    </source>
</reference>
<name>A0ABZ2LJP4_9BACT</name>